<feature type="transmembrane region" description="Helical" evidence="5">
    <location>
        <begin position="95"/>
        <end position="115"/>
    </location>
</feature>
<dbReference type="EMBL" id="JAABOQ010000003">
    <property type="protein sequence ID" value="NER17287.1"/>
    <property type="molecule type" value="Genomic_DNA"/>
</dbReference>
<dbReference type="Pfam" id="PF13564">
    <property type="entry name" value="DoxX_2"/>
    <property type="match status" value="1"/>
</dbReference>
<proteinExistence type="predicted"/>
<evidence type="ECO:0000256" key="1">
    <source>
        <dbReference type="ARBA" id="ARBA00004141"/>
    </source>
</evidence>
<dbReference type="Proteomes" id="UP000474296">
    <property type="component" value="Unassembled WGS sequence"/>
</dbReference>
<evidence type="ECO:0000256" key="2">
    <source>
        <dbReference type="ARBA" id="ARBA00022692"/>
    </source>
</evidence>
<evidence type="ECO:0000313" key="7">
    <source>
        <dbReference type="Proteomes" id="UP000474296"/>
    </source>
</evidence>
<comment type="subcellular location">
    <subcellularLocation>
        <location evidence="1">Membrane</location>
        <topology evidence="1">Multi-pass membrane protein</topology>
    </subcellularLocation>
</comment>
<sequence>MKTKTIIYWVATILLCALMTYSASMYFSNTEMIQGYFESHGYPSYIVIPLAIAKILGIIMLLTRKVRWLTDWAYAGFFFDLVLAGGVHYVHKEDLLFVIVGIVMLFVSFFLGNLVRPYPTNNV</sequence>
<protein>
    <submittedName>
        <fullName evidence="6">DoxX family protein</fullName>
    </submittedName>
</protein>
<keyword evidence="7" id="KW-1185">Reference proteome</keyword>
<evidence type="ECO:0000256" key="3">
    <source>
        <dbReference type="ARBA" id="ARBA00022989"/>
    </source>
</evidence>
<accession>A0A6M0CP85</accession>
<keyword evidence="2 5" id="KW-0812">Transmembrane</keyword>
<organism evidence="6 7">
    <name type="scientific">Spongiivirga citrea</name>
    <dbReference type="NCBI Taxonomy" id="1481457"/>
    <lineage>
        <taxon>Bacteria</taxon>
        <taxon>Pseudomonadati</taxon>
        <taxon>Bacteroidota</taxon>
        <taxon>Flavobacteriia</taxon>
        <taxon>Flavobacteriales</taxon>
        <taxon>Flavobacteriaceae</taxon>
        <taxon>Spongiivirga</taxon>
    </lineage>
</organism>
<evidence type="ECO:0000256" key="4">
    <source>
        <dbReference type="ARBA" id="ARBA00023136"/>
    </source>
</evidence>
<dbReference type="GO" id="GO:0016020">
    <property type="term" value="C:membrane"/>
    <property type="evidence" value="ECO:0007669"/>
    <property type="project" value="UniProtKB-SubCell"/>
</dbReference>
<feature type="transmembrane region" description="Helical" evidence="5">
    <location>
        <begin position="69"/>
        <end position="89"/>
    </location>
</feature>
<feature type="transmembrane region" description="Helical" evidence="5">
    <location>
        <begin position="42"/>
        <end position="62"/>
    </location>
</feature>
<name>A0A6M0CP85_9FLAO</name>
<comment type="caution">
    <text evidence="6">The sequence shown here is derived from an EMBL/GenBank/DDBJ whole genome shotgun (WGS) entry which is preliminary data.</text>
</comment>
<keyword evidence="4 5" id="KW-0472">Membrane</keyword>
<dbReference type="InterPro" id="IPR032808">
    <property type="entry name" value="DoxX"/>
</dbReference>
<dbReference type="RefSeq" id="WP_164031628.1">
    <property type="nucleotide sequence ID" value="NZ_JAABOQ010000003.1"/>
</dbReference>
<gene>
    <name evidence="6" type="ORF">GWK10_08695</name>
</gene>
<reference evidence="6 7" key="1">
    <citation type="submission" date="2020-01" db="EMBL/GenBank/DDBJ databases">
        <title>Spongiivirga citrea KCTC 32990T.</title>
        <authorList>
            <person name="Wang G."/>
        </authorList>
    </citation>
    <scope>NUCLEOTIDE SEQUENCE [LARGE SCALE GENOMIC DNA]</scope>
    <source>
        <strain evidence="6 7">KCTC 32990</strain>
    </source>
</reference>
<evidence type="ECO:0000313" key="6">
    <source>
        <dbReference type="EMBL" id="NER17287.1"/>
    </source>
</evidence>
<dbReference type="AlphaFoldDB" id="A0A6M0CP85"/>
<evidence type="ECO:0000256" key="5">
    <source>
        <dbReference type="SAM" id="Phobius"/>
    </source>
</evidence>
<feature type="transmembrane region" description="Helical" evidence="5">
    <location>
        <begin position="7"/>
        <end position="27"/>
    </location>
</feature>
<keyword evidence="3 5" id="KW-1133">Transmembrane helix</keyword>